<keyword evidence="2" id="KW-0732">Signal</keyword>
<gene>
    <name evidence="4" type="ORF">SAMN02745190_00547</name>
</gene>
<dbReference type="OrthoDB" id="9809406at2"/>
<evidence type="ECO:0000256" key="2">
    <source>
        <dbReference type="SAM" id="SignalP"/>
    </source>
</evidence>
<feature type="domain" description="GerMN" evidence="3">
    <location>
        <begin position="83"/>
        <end position="171"/>
    </location>
</feature>
<feature type="chain" id="PRO_5039609268" evidence="2">
    <location>
        <begin position="23"/>
        <end position="187"/>
    </location>
</feature>
<dbReference type="Pfam" id="PF10646">
    <property type="entry name" value="Germane"/>
    <property type="match status" value="1"/>
</dbReference>
<name>A0A1M4TP47_9FIRM</name>
<protein>
    <submittedName>
        <fullName evidence="4">Sporulation and spore germination</fullName>
    </submittedName>
</protein>
<evidence type="ECO:0000313" key="4">
    <source>
        <dbReference type="EMBL" id="SHE46164.1"/>
    </source>
</evidence>
<reference evidence="4 5" key="1">
    <citation type="submission" date="2016-11" db="EMBL/GenBank/DDBJ databases">
        <authorList>
            <person name="Jaros S."/>
            <person name="Januszkiewicz K."/>
            <person name="Wedrychowicz H."/>
        </authorList>
    </citation>
    <scope>NUCLEOTIDE SEQUENCE [LARGE SCALE GENOMIC DNA]</scope>
    <source>
        <strain evidence="4 5">DSM 10502</strain>
    </source>
</reference>
<dbReference type="EMBL" id="FQUG01000002">
    <property type="protein sequence ID" value="SHE46164.1"/>
    <property type="molecule type" value="Genomic_DNA"/>
</dbReference>
<feature type="region of interest" description="Disordered" evidence="1">
    <location>
        <begin position="27"/>
        <end position="55"/>
    </location>
</feature>
<dbReference type="STRING" id="1123243.SAMN02745190_00547"/>
<sequence length="187" mass="20736">MRNFVKCLLVCMMAALMLLTVGCDKEQEKSKEQPQQKQEQQKKPEQPQQKPADEKVTVKLYYPTEDAEKLKFVELKVPAKDKYKASVEALIAGTKQSGLTGIFPKGVKLRSVKVKDGLATVDFTKELTTRFVGGSTGEEMLVGSLVNTLTEFPEVTSVLILVEGKEIDTISGHLDTSVPFKRMGELL</sequence>
<dbReference type="InterPro" id="IPR019606">
    <property type="entry name" value="GerMN"/>
</dbReference>
<evidence type="ECO:0000256" key="1">
    <source>
        <dbReference type="SAM" id="MobiDB-lite"/>
    </source>
</evidence>
<dbReference type="SMART" id="SM00909">
    <property type="entry name" value="Germane"/>
    <property type="match status" value="1"/>
</dbReference>
<accession>A0A1M4TP47</accession>
<organism evidence="4 5">
    <name type="scientific">Schwartzia succinivorans DSM 10502</name>
    <dbReference type="NCBI Taxonomy" id="1123243"/>
    <lineage>
        <taxon>Bacteria</taxon>
        <taxon>Bacillati</taxon>
        <taxon>Bacillota</taxon>
        <taxon>Negativicutes</taxon>
        <taxon>Selenomonadales</taxon>
        <taxon>Selenomonadaceae</taxon>
        <taxon>Schwartzia</taxon>
    </lineage>
</organism>
<dbReference type="PROSITE" id="PS51257">
    <property type="entry name" value="PROKAR_LIPOPROTEIN"/>
    <property type="match status" value="1"/>
</dbReference>
<evidence type="ECO:0000313" key="5">
    <source>
        <dbReference type="Proteomes" id="UP000184404"/>
    </source>
</evidence>
<evidence type="ECO:0000259" key="3">
    <source>
        <dbReference type="SMART" id="SM00909"/>
    </source>
</evidence>
<keyword evidence="5" id="KW-1185">Reference proteome</keyword>
<dbReference type="RefSeq" id="WP_072934629.1">
    <property type="nucleotide sequence ID" value="NZ_FQUG01000002.1"/>
</dbReference>
<dbReference type="AlphaFoldDB" id="A0A1M4TP47"/>
<dbReference type="Proteomes" id="UP000184404">
    <property type="component" value="Unassembled WGS sequence"/>
</dbReference>
<proteinExistence type="predicted"/>
<feature type="signal peptide" evidence="2">
    <location>
        <begin position="1"/>
        <end position="22"/>
    </location>
</feature>